<dbReference type="NCBIfam" id="TIGR01652">
    <property type="entry name" value="ATPase-Plipid"/>
    <property type="match status" value="1"/>
</dbReference>
<dbReference type="GO" id="GO:0140326">
    <property type="term" value="F:ATPase-coupled intramembrane lipid transporter activity"/>
    <property type="evidence" value="ECO:0007669"/>
    <property type="project" value="UniProtKB-EC"/>
</dbReference>
<evidence type="ECO:0000256" key="1">
    <source>
        <dbReference type="ARBA" id="ARBA00022692"/>
    </source>
</evidence>
<dbReference type="Pfam" id="PF16209">
    <property type="entry name" value="PhoLip_ATPase_N"/>
    <property type="match status" value="1"/>
</dbReference>
<dbReference type="InterPro" id="IPR032631">
    <property type="entry name" value="P-type_ATPase_N"/>
</dbReference>
<feature type="transmembrane region" description="Helical" evidence="7">
    <location>
        <begin position="299"/>
        <end position="322"/>
    </location>
</feature>
<comment type="caution">
    <text evidence="10">The sequence shown here is derived from an EMBL/GenBank/DDBJ whole genome shotgun (WGS) entry which is preliminary data.</text>
</comment>
<evidence type="ECO:0000256" key="6">
    <source>
        <dbReference type="PIRSR" id="PIRSR606539-3"/>
    </source>
</evidence>
<dbReference type="InterPro" id="IPR023298">
    <property type="entry name" value="ATPase_P-typ_TM_dom_sf"/>
</dbReference>
<dbReference type="GO" id="GO:0048194">
    <property type="term" value="P:Golgi vesicle budding"/>
    <property type="evidence" value="ECO:0007669"/>
    <property type="project" value="TreeGrafter"/>
</dbReference>
<keyword evidence="1 7" id="KW-0812">Transmembrane</keyword>
<dbReference type="InterPro" id="IPR006539">
    <property type="entry name" value="P-type_ATPase_IV"/>
</dbReference>
<keyword evidence="6" id="KW-0479">Metal-binding</keyword>
<organism evidence="10 11">
    <name type="scientific">Lactuca virosa</name>
    <dbReference type="NCBI Taxonomy" id="75947"/>
    <lineage>
        <taxon>Eukaryota</taxon>
        <taxon>Viridiplantae</taxon>
        <taxon>Streptophyta</taxon>
        <taxon>Embryophyta</taxon>
        <taxon>Tracheophyta</taxon>
        <taxon>Spermatophyta</taxon>
        <taxon>Magnoliopsida</taxon>
        <taxon>eudicotyledons</taxon>
        <taxon>Gunneridae</taxon>
        <taxon>Pentapetalae</taxon>
        <taxon>asterids</taxon>
        <taxon>campanulids</taxon>
        <taxon>Asterales</taxon>
        <taxon>Asteraceae</taxon>
        <taxon>Cichorioideae</taxon>
        <taxon>Cichorieae</taxon>
        <taxon>Lactucinae</taxon>
        <taxon>Lactuca</taxon>
    </lineage>
</organism>
<feature type="binding site" evidence="5">
    <location>
        <position position="715"/>
    </location>
    <ligand>
        <name>ATP</name>
        <dbReference type="ChEBI" id="CHEBI:30616"/>
    </ligand>
</feature>
<protein>
    <recommendedName>
        <fullName evidence="7">Phospholipid-transporting ATPase</fullName>
        <ecNumber evidence="7">7.6.2.1</ecNumber>
    </recommendedName>
</protein>
<evidence type="ECO:0000256" key="8">
    <source>
        <dbReference type="SAM" id="MobiDB-lite"/>
    </source>
</evidence>
<feature type="binding site" evidence="6">
    <location>
        <position position="421"/>
    </location>
    <ligand>
        <name>Mg(2+)</name>
        <dbReference type="ChEBI" id="CHEBI:18420"/>
    </ligand>
</feature>
<feature type="domain" description="P-type ATPase N-terminal" evidence="9">
    <location>
        <begin position="40"/>
        <end position="104"/>
    </location>
</feature>
<evidence type="ECO:0000259" key="9">
    <source>
        <dbReference type="Pfam" id="PF16209"/>
    </source>
</evidence>
<sequence length="775" mass="87127">MSERKATSRPRHSGGGAAGGSDSGSSSRNVHPQAPGYRTVFCNDREANYLAKYLGNAVSTTKYNLVTFLPKGLYEQFRRVANLYFLTISCLSFTPVSPVSPVTNVIPLSIVLFVSLVKEAFEDWKRLQNDMTINNSPVDLMQDKTWESVPWRSLEVGDIVKVKQDGFFPADLLLLASTNPDGICYIETANLDGETNLKIRKAMEKTWDYVTQEKASEFKGQIQCEQPNNSLYTFTGNLIVQKQTLPLGPNQIVLRGCSLRNTEYIVGVVVFTGHETKVMMNTMNVPSKRSTLEKKLDKVIATLFGVLLTLCIIGAIGSALFVDVRYYYLQLQVNVESEQFNPGNRLVVFVLSIFTLITLYSPIIPISLYVSVEMIKFIQSTKFINNDLHMYHVETNTPALARTSNLNEELGQVEYVFSDKTGTLTRNLMEFFKCSVGGETYGSGVSEIEMGVARQNAADIEEVQRPSSATRDKGFNFDDARLMSGAWRNEPNAEMCREFFRCLAICHTVLPEGEETPDKLKYQAASPDEAALVTAAKNFGFFFYRRTPTMVYVRESNVEKMGNVQDVSYEILNVLEFNSTRKRQSVVCRYKNGRLVLYCKGADTVIYERLGAGSDEIKQITRVHMEQYGEAGLRTLCLAYKELSEDVYESWNEKFINAKSALRDREKKLDEVAELIETDLNLIGCTAIEDKLQEGVPSCIETLAKAGIKIWVLTGDKLETAINIAYACKLINNEMKQFIISSETDEIRDAENRGDPVEIAQLIKETVQNELQKIP</sequence>
<feature type="binding site" evidence="5">
    <location>
        <position position="634"/>
    </location>
    <ligand>
        <name>ATP</name>
        <dbReference type="ChEBI" id="CHEBI:30616"/>
    </ligand>
</feature>
<comment type="similarity">
    <text evidence="7">Belongs to the cation transport ATPase (P-type) (TC 3.A.3) family. Type IV subfamily.</text>
</comment>
<dbReference type="GO" id="GO:0005802">
    <property type="term" value="C:trans-Golgi network"/>
    <property type="evidence" value="ECO:0007669"/>
    <property type="project" value="TreeGrafter"/>
</dbReference>
<dbReference type="InterPro" id="IPR008250">
    <property type="entry name" value="ATPase_P-typ_transduc_dom_A_sf"/>
</dbReference>
<dbReference type="InterPro" id="IPR036412">
    <property type="entry name" value="HAD-like_sf"/>
</dbReference>
<gene>
    <name evidence="10" type="ORF">LVIROSA_LOCUS4869</name>
</gene>
<keyword evidence="5 7" id="KW-0067">ATP-binding</keyword>
<feature type="region of interest" description="Disordered" evidence="8">
    <location>
        <begin position="1"/>
        <end position="32"/>
    </location>
</feature>
<feature type="binding site" evidence="5">
    <location>
        <position position="716"/>
    </location>
    <ligand>
        <name>ATP</name>
        <dbReference type="ChEBI" id="CHEBI:30616"/>
    </ligand>
</feature>
<feature type="binding site" evidence="5">
    <location>
        <position position="419"/>
    </location>
    <ligand>
        <name>ATP</name>
        <dbReference type="ChEBI" id="CHEBI:30616"/>
    </ligand>
</feature>
<dbReference type="SUPFAM" id="SSF81665">
    <property type="entry name" value="Calcium ATPase, transmembrane domain M"/>
    <property type="match status" value="1"/>
</dbReference>
<name>A0AAU9M592_9ASTR</name>
<keyword evidence="3 7" id="KW-0472">Membrane</keyword>
<keyword evidence="7" id="KW-1278">Translocase</keyword>
<dbReference type="Gene3D" id="2.70.150.10">
    <property type="entry name" value="Calcium-transporting ATPase, cytoplasmic transduction domain A"/>
    <property type="match status" value="1"/>
</dbReference>
<feature type="compositionally biased region" description="Gly residues" evidence="8">
    <location>
        <begin position="13"/>
        <end position="22"/>
    </location>
</feature>
<evidence type="ECO:0000256" key="5">
    <source>
        <dbReference type="PIRSR" id="PIRSR606539-2"/>
    </source>
</evidence>
<dbReference type="PANTHER" id="PTHR24092:SF178">
    <property type="entry name" value="PHOSPHOLIPID-TRANSPORTING ATPASE"/>
    <property type="match status" value="1"/>
</dbReference>
<dbReference type="SUPFAM" id="SSF56784">
    <property type="entry name" value="HAD-like"/>
    <property type="match status" value="1"/>
</dbReference>
<feature type="transmembrane region" description="Helical" evidence="7">
    <location>
        <begin position="346"/>
        <end position="372"/>
    </location>
</feature>
<dbReference type="Gene3D" id="3.40.1110.10">
    <property type="entry name" value="Calcium-transporting ATPase, cytoplasmic domain N"/>
    <property type="match status" value="1"/>
</dbReference>
<comment type="caution">
    <text evidence="7">Lacks conserved residue(s) required for the propagation of feature annotation.</text>
</comment>
<dbReference type="InterPro" id="IPR018303">
    <property type="entry name" value="ATPase_P-typ_P_site"/>
</dbReference>
<dbReference type="EC" id="7.6.2.1" evidence="7"/>
<dbReference type="FunFam" id="2.70.150.10:FF:000037">
    <property type="entry name" value="Phospholipid-transporting ATPase"/>
    <property type="match status" value="1"/>
</dbReference>
<accession>A0AAU9M592</accession>
<dbReference type="Proteomes" id="UP001157418">
    <property type="component" value="Unassembled WGS sequence"/>
</dbReference>
<dbReference type="GO" id="GO:0045332">
    <property type="term" value="P:phospholipid translocation"/>
    <property type="evidence" value="ECO:0007669"/>
    <property type="project" value="TreeGrafter"/>
</dbReference>
<evidence type="ECO:0000256" key="4">
    <source>
        <dbReference type="PIRSR" id="PIRSR606539-1"/>
    </source>
</evidence>
<feature type="binding site" evidence="5">
    <location>
        <position position="600"/>
    </location>
    <ligand>
        <name>ATP</name>
        <dbReference type="ChEBI" id="CHEBI:30616"/>
    </ligand>
</feature>
<dbReference type="Gene3D" id="3.40.50.1000">
    <property type="entry name" value="HAD superfamily/HAD-like"/>
    <property type="match status" value="1"/>
</dbReference>
<dbReference type="SUPFAM" id="SSF81660">
    <property type="entry name" value="Metal cation-transporting ATPase, ATP-binding domain N"/>
    <property type="match status" value="1"/>
</dbReference>
<dbReference type="InterPro" id="IPR023214">
    <property type="entry name" value="HAD_sf"/>
</dbReference>
<dbReference type="GO" id="GO:0000139">
    <property type="term" value="C:Golgi membrane"/>
    <property type="evidence" value="ECO:0007669"/>
    <property type="project" value="GOC"/>
</dbReference>
<dbReference type="AlphaFoldDB" id="A0AAU9M592"/>
<comment type="cofactor">
    <cofactor evidence="6">
        <name>Mg(2+)</name>
        <dbReference type="ChEBI" id="CHEBI:18420"/>
    </cofactor>
</comment>
<keyword evidence="2 7" id="KW-1133">Transmembrane helix</keyword>
<comment type="catalytic activity">
    <reaction evidence="7">
        <text>ATP + H2O + phospholipidSide 1 = ADP + phosphate + phospholipidSide 2.</text>
        <dbReference type="EC" id="7.6.2.1"/>
    </reaction>
</comment>
<comment type="subcellular location">
    <subcellularLocation>
        <location evidence="7">Membrane</location>
        <topology evidence="7">Multi-pass membrane protein</topology>
    </subcellularLocation>
</comment>
<keyword evidence="6 7" id="KW-0460">Magnesium</keyword>
<feature type="binding site" evidence="5">
    <location>
        <position position="714"/>
    </location>
    <ligand>
        <name>ATP</name>
        <dbReference type="ChEBI" id="CHEBI:30616"/>
    </ligand>
</feature>
<dbReference type="GO" id="GO:0000287">
    <property type="term" value="F:magnesium ion binding"/>
    <property type="evidence" value="ECO:0007669"/>
    <property type="project" value="UniProtKB-UniRule"/>
</dbReference>
<feature type="binding site" evidence="6">
    <location>
        <position position="419"/>
    </location>
    <ligand>
        <name>Mg(2+)</name>
        <dbReference type="ChEBI" id="CHEBI:18420"/>
    </ligand>
</feature>
<dbReference type="PANTHER" id="PTHR24092">
    <property type="entry name" value="PROBABLE PHOSPHOLIPID-TRANSPORTING ATPASE"/>
    <property type="match status" value="1"/>
</dbReference>
<dbReference type="EMBL" id="CAKMRJ010000002">
    <property type="protein sequence ID" value="CAH1417165.1"/>
    <property type="molecule type" value="Genomic_DNA"/>
</dbReference>
<feature type="binding site" evidence="5">
    <location>
        <position position="577"/>
    </location>
    <ligand>
        <name>ATP</name>
        <dbReference type="ChEBI" id="CHEBI:30616"/>
    </ligand>
</feature>
<feature type="binding site" evidence="5">
    <location>
        <position position="421"/>
    </location>
    <ligand>
        <name>ATP</name>
        <dbReference type="ChEBI" id="CHEBI:30616"/>
    </ligand>
</feature>
<dbReference type="GO" id="GO:0005886">
    <property type="term" value="C:plasma membrane"/>
    <property type="evidence" value="ECO:0007669"/>
    <property type="project" value="TreeGrafter"/>
</dbReference>
<dbReference type="Pfam" id="PF13246">
    <property type="entry name" value="Cation_ATPase"/>
    <property type="match status" value="1"/>
</dbReference>
<dbReference type="InterPro" id="IPR023299">
    <property type="entry name" value="ATPase_P-typ_cyto_dom_N"/>
</dbReference>
<reference evidence="10 11" key="1">
    <citation type="submission" date="2022-01" db="EMBL/GenBank/DDBJ databases">
        <authorList>
            <person name="Xiong W."/>
            <person name="Schranz E."/>
        </authorList>
    </citation>
    <scope>NUCLEOTIDE SEQUENCE [LARGE SCALE GENOMIC DNA]</scope>
</reference>
<feature type="binding site" evidence="5">
    <location>
        <position position="529"/>
    </location>
    <ligand>
        <name>ATP</name>
        <dbReference type="ChEBI" id="CHEBI:30616"/>
    </ligand>
</feature>
<dbReference type="SUPFAM" id="SSF81653">
    <property type="entry name" value="Calcium ATPase, transduction domain A"/>
    <property type="match status" value="1"/>
</dbReference>
<dbReference type="FunFam" id="3.40.1110.10:FF:000029">
    <property type="entry name" value="Phospholipid-transporting ATPase"/>
    <property type="match status" value="1"/>
</dbReference>
<evidence type="ECO:0000313" key="11">
    <source>
        <dbReference type="Proteomes" id="UP001157418"/>
    </source>
</evidence>
<evidence type="ECO:0000313" key="10">
    <source>
        <dbReference type="EMBL" id="CAH1417165.1"/>
    </source>
</evidence>
<feature type="active site" description="4-aspartylphosphate intermediate" evidence="4">
    <location>
        <position position="419"/>
    </location>
</feature>
<evidence type="ECO:0000256" key="3">
    <source>
        <dbReference type="ARBA" id="ARBA00023136"/>
    </source>
</evidence>
<feature type="binding site" evidence="5">
    <location>
        <position position="420"/>
    </location>
    <ligand>
        <name>ATP</name>
        <dbReference type="ChEBI" id="CHEBI:30616"/>
    </ligand>
</feature>
<proteinExistence type="inferred from homology"/>
<evidence type="ECO:0000256" key="7">
    <source>
        <dbReference type="RuleBase" id="RU362033"/>
    </source>
</evidence>
<evidence type="ECO:0000256" key="2">
    <source>
        <dbReference type="ARBA" id="ARBA00022989"/>
    </source>
</evidence>
<keyword evidence="11" id="KW-1185">Reference proteome</keyword>
<dbReference type="GO" id="GO:0005524">
    <property type="term" value="F:ATP binding"/>
    <property type="evidence" value="ECO:0007669"/>
    <property type="project" value="UniProtKB-UniRule"/>
</dbReference>
<keyword evidence="5 7" id="KW-0547">Nucleotide-binding</keyword>
<dbReference type="PROSITE" id="PS00154">
    <property type="entry name" value="ATPASE_E1_E2"/>
    <property type="match status" value="1"/>
</dbReference>